<comment type="caution">
    <text evidence="2">The sequence shown here is derived from an EMBL/GenBank/DDBJ whole genome shotgun (WGS) entry which is preliminary data.</text>
</comment>
<reference evidence="2 3" key="1">
    <citation type="journal article" date="2011" name="J. Bacteriol.">
        <title>Genome sequence of Haloplasma contractile, an unusual contractile bacterium from a deep-sea anoxic brine lake.</title>
        <authorList>
            <person name="Antunes A."/>
            <person name="Alam I."/>
            <person name="El Dorry H."/>
            <person name="Siam R."/>
            <person name="Robertson A."/>
            <person name="Bajic V.B."/>
            <person name="Stingl U."/>
        </authorList>
    </citation>
    <scope>NUCLEOTIDE SEQUENCE [LARGE SCALE GENOMIC DNA]</scope>
    <source>
        <strain evidence="2 3">SSD-17B</strain>
    </source>
</reference>
<evidence type="ECO:0000259" key="1">
    <source>
        <dbReference type="Pfam" id="PF21910"/>
    </source>
</evidence>
<dbReference type="InParanoid" id="U2DQP7"/>
<dbReference type="OrthoDB" id="5395031at2"/>
<dbReference type="InterPro" id="IPR003961">
    <property type="entry name" value="FN3_dom"/>
</dbReference>
<evidence type="ECO:0000313" key="2">
    <source>
        <dbReference type="EMBL" id="ERJ10927.1"/>
    </source>
</evidence>
<dbReference type="InterPro" id="IPR013783">
    <property type="entry name" value="Ig-like_fold"/>
</dbReference>
<dbReference type="STRING" id="1033810.HLPCO_003091"/>
<dbReference type="InterPro" id="IPR054110">
    <property type="entry name" value="EndoD-like_D2"/>
</dbReference>
<keyword evidence="3" id="KW-1185">Reference proteome</keyword>
<feature type="domain" description="Endo-beta-N-acetylglucosaminidase D-like D2" evidence="1">
    <location>
        <begin position="27"/>
        <end position="87"/>
    </location>
</feature>
<dbReference type="InterPro" id="IPR036116">
    <property type="entry name" value="FN3_sf"/>
</dbReference>
<dbReference type="EMBL" id="AFNU02000023">
    <property type="protein sequence ID" value="ERJ10927.1"/>
    <property type="molecule type" value="Genomic_DNA"/>
</dbReference>
<proteinExistence type="predicted"/>
<dbReference type="Gene3D" id="2.60.40.10">
    <property type="entry name" value="Immunoglobulins"/>
    <property type="match status" value="1"/>
</dbReference>
<accession>U2DQP7</accession>
<organism evidence="2 3">
    <name type="scientific">Haloplasma contractile SSD-17B</name>
    <dbReference type="NCBI Taxonomy" id="1033810"/>
    <lineage>
        <taxon>Bacteria</taxon>
        <taxon>Bacillati</taxon>
        <taxon>Mycoplasmatota</taxon>
        <taxon>Mollicutes</taxon>
        <taxon>Haloplasmatales</taxon>
        <taxon>Haloplasmataceae</taxon>
        <taxon>Haloplasma</taxon>
    </lineage>
</organism>
<gene>
    <name evidence="2" type="ORF">HLPCO_003091</name>
</gene>
<evidence type="ECO:0000313" key="3">
    <source>
        <dbReference type="Proteomes" id="UP000005707"/>
    </source>
</evidence>
<dbReference type="SUPFAM" id="SSF49265">
    <property type="entry name" value="Fibronectin type III"/>
    <property type="match status" value="1"/>
</dbReference>
<dbReference type="Proteomes" id="UP000005707">
    <property type="component" value="Unassembled WGS sequence"/>
</dbReference>
<dbReference type="AlphaFoldDB" id="U2DQP7"/>
<dbReference type="RefSeq" id="WP_008824710.1">
    <property type="nucleotide sequence ID" value="NZ_AFNU02000023.1"/>
</dbReference>
<name>U2DQP7_9MOLU</name>
<dbReference type="Pfam" id="PF21910">
    <property type="entry name" value="GH85_C"/>
    <property type="match status" value="1"/>
</dbReference>
<sequence length="91" mass="10634">MFIFSPSLIYIEQLFIILTAIEGRKHIDLSWNSVNNATSYNIYQKTSTGTYQLIDTTSLTSLTVRHLKKSNETYYYTVTAVNQVFHRMKFL</sequence>
<dbReference type="CDD" id="cd00063">
    <property type="entry name" value="FN3"/>
    <property type="match status" value="1"/>
</dbReference>
<protein>
    <submittedName>
        <fullName evidence="2">Fibronectin type III domain protein</fullName>
    </submittedName>
</protein>
<reference evidence="2 3" key="2">
    <citation type="journal article" date="2013" name="PLoS ONE">
        <title>INDIGO - INtegrated Data Warehouse of MIcrobial GenOmes with Examples from the Red Sea Extremophiles.</title>
        <authorList>
            <person name="Alam I."/>
            <person name="Antunes A."/>
            <person name="Kamau A.A."/>
            <person name="Ba Alawi W."/>
            <person name="Kalkatawi M."/>
            <person name="Stingl U."/>
            <person name="Bajic V.B."/>
        </authorList>
    </citation>
    <scope>NUCLEOTIDE SEQUENCE [LARGE SCALE GENOMIC DNA]</scope>
    <source>
        <strain evidence="2 3">SSD-17B</strain>
    </source>
</reference>